<dbReference type="WBParaSite" id="ECPE_0001335401-mRNA-1">
    <property type="protein sequence ID" value="ECPE_0001335401-mRNA-1"/>
    <property type="gene ID" value="ECPE_0001335401"/>
</dbReference>
<organism evidence="4">
    <name type="scientific">Echinostoma caproni</name>
    <dbReference type="NCBI Taxonomy" id="27848"/>
    <lineage>
        <taxon>Eukaryota</taxon>
        <taxon>Metazoa</taxon>
        <taxon>Spiralia</taxon>
        <taxon>Lophotrochozoa</taxon>
        <taxon>Platyhelminthes</taxon>
        <taxon>Trematoda</taxon>
        <taxon>Digenea</taxon>
        <taxon>Plagiorchiida</taxon>
        <taxon>Echinostomata</taxon>
        <taxon>Echinostomatoidea</taxon>
        <taxon>Echinostomatidae</taxon>
        <taxon>Echinostoma</taxon>
    </lineage>
</organism>
<gene>
    <name evidence="2" type="ORF">ECPE_LOCUS13315</name>
</gene>
<keyword evidence="3" id="KW-1185">Reference proteome</keyword>
<protein>
    <submittedName>
        <fullName evidence="4">Voltage-dependent P/Q-type calcium channel subunit alpha-1A-like</fullName>
    </submittedName>
</protein>
<feature type="compositionally biased region" description="Low complexity" evidence="1">
    <location>
        <begin position="68"/>
        <end position="80"/>
    </location>
</feature>
<dbReference type="AlphaFoldDB" id="A0A183B280"/>
<proteinExistence type="predicted"/>
<feature type="compositionally biased region" description="Basic and acidic residues" evidence="1">
    <location>
        <begin position="210"/>
        <end position="223"/>
    </location>
</feature>
<dbReference type="Proteomes" id="UP000272942">
    <property type="component" value="Unassembled WGS sequence"/>
</dbReference>
<accession>A0A183B280</accession>
<feature type="region of interest" description="Disordered" evidence="1">
    <location>
        <begin position="43"/>
        <end position="296"/>
    </location>
</feature>
<reference evidence="2 3" key="2">
    <citation type="submission" date="2018-11" db="EMBL/GenBank/DDBJ databases">
        <authorList>
            <consortium name="Pathogen Informatics"/>
        </authorList>
    </citation>
    <scope>NUCLEOTIDE SEQUENCE [LARGE SCALE GENOMIC DNA]</scope>
    <source>
        <strain evidence="2 3">Egypt</strain>
    </source>
</reference>
<name>A0A183B280_9TREM</name>
<reference evidence="4" key="1">
    <citation type="submission" date="2016-06" db="UniProtKB">
        <authorList>
            <consortium name="WormBaseParasite"/>
        </authorList>
    </citation>
    <scope>IDENTIFICATION</scope>
</reference>
<feature type="compositionally biased region" description="Basic and acidic residues" evidence="1">
    <location>
        <begin position="250"/>
        <end position="264"/>
    </location>
</feature>
<sequence length="296" mass="33294">MPLDGLHLLYQLFNFLFLNPLYECFTQAREEGLRRQALLLRRQEEKRQREERRAVIRAAGGTVDDSDSSSSASVSSSSKSPLRKRRSTGHRRDSPSSPRARGNGSHSHRGSPCSPRSMASNPRRSRRHSRSPGIRSPYRSGRLPSPPASKPPPHSPHGLSRAGSARGGAAHFPPRDFSPKMHPIGDGPWNDRPPGPTHYDPRGSRGRPMPRPDRHYRDPERLYPNESGRMDAPYAYRDSPWRIGSPRGAVNERRVDPQSGREIRIANQPGRGRNKRARTDTHTSGTKHPRPNLPKQ</sequence>
<dbReference type="EMBL" id="UZAN01054796">
    <property type="protein sequence ID" value="VDP90587.1"/>
    <property type="molecule type" value="Genomic_DNA"/>
</dbReference>
<feature type="compositionally biased region" description="Basic and acidic residues" evidence="1">
    <location>
        <begin position="43"/>
        <end position="54"/>
    </location>
</feature>
<evidence type="ECO:0000313" key="3">
    <source>
        <dbReference type="Proteomes" id="UP000272942"/>
    </source>
</evidence>
<evidence type="ECO:0000256" key="1">
    <source>
        <dbReference type="SAM" id="MobiDB-lite"/>
    </source>
</evidence>
<evidence type="ECO:0000313" key="4">
    <source>
        <dbReference type="WBParaSite" id="ECPE_0001335401-mRNA-1"/>
    </source>
</evidence>
<feature type="compositionally biased region" description="Pro residues" evidence="1">
    <location>
        <begin position="144"/>
        <end position="155"/>
    </location>
</feature>
<evidence type="ECO:0000313" key="2">
    <source>
        <dbReference type="EMBL" id="VDP90587.1"/>
    </source>
</evidence>
<feature type="compositionally biased region" description="Low complexity" evidence="1">
    <location>
        <begin position="156"/>
        <end position="170"/>
    </location>
</feature>